<accession>A0A839F047</accession>
<proteinExistence type="predicted"/>
<dbReference type="AlphaFoldDB" id="A0A839F047"/>
<comment type="caution">
    <text evidence="1">The sequence shown here is derived from an EMBL/GenBank/DDBJ whole genome shotgun (WGS) entry which is preliminary data.</text>
</comment>
<evidence type="ECO:0000313" key="2">
    <source>
        <dbReference type="Proteomes" id="UP000550401"/>
    </source>
</evidence>
<name>A0A839F047_9GAMM</name>
<gene>
    <name evidence="1" type="ORF">FHW12_001039</name>
</gene>
<dbReference type="Proteomes" id="UP000550401">
    <property type="component" value="Unassembled WGS sequence"/>
</dbReference>
<reference evidence="1 2" key="1">
    <citation type="submission" date="2020-07" db="EMBL/GenBank/DDBJ databases">
        <title>Genomic Encyclopedia of Type Strains, Phase IV (KMG-V): Genome sequencing to study the core and pangenomes of soil and plant-associated prokaryotes.</title>
        <authorList>
            <person name="Whitman W."/>
        </authorList>
    </citation>
    <scope>NUCLEOTIDE SEQUENCE [LARGE SCALE GENOMIC DNA]</scope>
    <source>
        <strain evidence="1 2">RH2WT43</strain>
    </source>
</reference>
<dbReference type="EMBL" id="JACGXL010000001">
    <property type="protein sequence ID" value="MBA8886848.1"/>
    <property type="molecule type" value="Genomic_DNA"/>
</dbReference>
<keyword evidence="2" id="KW-1185">Reference proteome</keyword>
<dbReference type="RefSeq" id="WP_182529890.1">
    <property type="nucleotide sequence ID" value="NZ_JACGXL010000001.1"/>
</dbReference>
<sequence>MRNHVFQARGVASLRDDPGASARRILDACVSSTLTFWIDDLSIIHGERPADIPSMVESLIMGTYGVGTPIEDIEDDLRAVRSERARSWIAD</sequence>
<protein>
    <submittedName>
        <fullName evidence="1">Uncharacterized protein</fullName>
    </submittedName>
</protein>
<organism evidence="1 2">
    <name type="scientific">Dokdonella fugitiva</name>
    <dbReference type="NCBI Taxonomy" id="328517"/>
    <lineage>
        <taxon>Bacteria</taxon>
        <taxon>Pseudomonadati</taxon>
        <taxon>Pseudomonadota</taxon>
        <taxon>Gammaproteobacteria</taxon>
        <taxon>Lysobacterales</taxon>
        <taxon>Rhodanobacteraceae</taxon>
        <taxon>Dokdonella</taxon>
    </lineage>
</organism>
<evidence type="ECO:0000313" key="1">
    <source>
        <dbReference type="EMBL" id="MBA8886848.1"/>
    </source>
</evidence>